<organism evidence="1 2">
    <name type="scientific">Mycolicibacterium wolinskyi</name>
    <dbReference type="NCBI Taxonomy" id="59750"/>
    <lineage>
        <taxon>Bacteria</taxon>
        <taxon>Bacillati</taxon>
        <taxon>Actinomycetota</taxon>
        <taxon>Actinomycetes</taxon>
        <taxon>Mycobacteriales</taxon>
        <taxon>Mycobacteriaceae</taxon>
        <taxon>Mycolicibacterium</taxon>
    </lineage>
</organism>
<gene>
    <name evidence="1" type="ORF">AWC31_23980</name>
</gene>
<proteinExistence type="predicted"/>
<evidence type="ECO:0000313" key="1">
    <source>
        <dbReference type="EMBL" id="ORX15613.1"/>
    </source>
</evidence>
<reference evidence="1 2" key="1">
    <citation type="submission" date="2016-01" db="EMBL/GenBank/DDBJ databases">
        <title>The new phylogeny of the genus Mycobacterium.</title>
        <authorList>
            <person name="Tarcisio F."/>
            <person name="Conor M."/>
            <person name="Antonella G."/>
            <person name="Elisabetta G."/>
            <person name="Giulia F.S."/>
            <person name="Sara T."/>
            <person name="Anna F."/>
            <person name="Clotilde B."/>
            <person name="Roberto B."/>
            <person name="Veronica D.S."/>
            <person name="Fabio R."/>
            <person name="Monica P."/>
            <person name="Olivier J."/>
            <person name="Enrico T."/>
            <person name="Nicola S."/>
        </authorList>
    </citation>
    <scope>NUCLEOTIDE SEQUENCE [LARGE SCALE GENOMIC DNA]</scope>
    <source>
        <strain evidence="1 2">ATCC 700010</strain>
    </source>
</reference>
<dbReference type="Proteomes" id="UP000193964">
    <property type="component" value="Unassembled WGS sequence"/>
</dbReference>
<dbReference type="AlphaFoldDB" id="A0A1X2FB04"/>
<sequence length="120" mass="12683">MPGIAEIALGAAPIAGGALLGAVAGNLKGPDVRAVIKADLDMLVRIAEGKVQRRTAMSQMACRSSRPRWSAVIRSSMRAPISDRRRLRGARHSACARSSAAPQACCHGPAQRAVTTKRWV</sequence>
<protein>
    <submittedName>
        <fullName evidence="1">Uncharacterized protein</fullName>
    </submittedName>
</protein>
<accession>A0A1X2FB04</accession>
<name>A0A1X2FB04_9MYCO</name>
<comment type="caution">
    <text evidence="1">The sequence shown here is derived from an EMBL/GenBank/DDBJ whole genome shotgun (WGS) entry which is preliminary data.</text>
</comment>
<dbReference type="EMBL" id="LQQA01000013">
    <property type="protein sequence ID" value="ORX15613.1"/>
    <property type="molecule type" value="Genomic_DNA"/>
</dbReference>
<evidence type="ECO:0000313" key="2">
    <source>
        <dbReference type="Proteomes" id="UP000193964"/>
    </source>
</evidence>